<evidence type="ECO:0000256" key="4">
    <source>
        <dbReference type="ARBA" id="ARBA00022917"/>
    </source>
</evidence>
<keyword evidence="4 6" id="KW-0648">Protein biosynthesis</keyword>
<keyword evidence="1 6" id="KW-0436">Ligase</keyword>
<dbReference type="InterPro" id="IPR014729">
    <property type="entry name" value="Rossmann-like_a/b/a_fold"/>
</dbReference>
<sequence length="367" mass="42630">MRPDDRFAVLRSIGKECIHEDELRLLLKKKTDPTCYIWFEPSPMMDIEQGIMKTIYVNKMVTAGCTVKILMADWFLQRHPKIGSNLNKIRAIGCYNIAMWKAAGMYLDRVEVVWLSDELNHHAGDYWPLAMDVARKYTMKRMARYCVYTVPYGPERLPAAEIIYPCMQVAAVLCQKLQVDIWLFSMDQREIILLAKDYCEDINRENRSTILLHCMLPNLLEDPEFQDERDPGRTIFMLDEEDDVNEKIISAFCPPKESVRNPCLEYIKSVVLPWFGKFEVVQKEGNGSNKTYSSMEELNVDYESGDLDSSDLKLAFGKAINEILEVVGEYFRSNTEAQALITARKFQNQITADIRKIQMQNKEMFDF</sequence>
<proteinExistence type="inferred from homology"/>
<dbReference type="SUPFAM" id="SSF52374">
    <property type="entry name" value="Nucleotidylyl transferase"/>
    <property type="match status" value="1"/>
</dbReference>
<dbReference type="FunFam" id="3.40.50.620:FF:000103">
    <property type="entry name" value="tyrosine--tRNA ligase 1, cytoplasmic"/>
    <property type="match status" value="1"/>
</dbReference>
<dbReference type="PANTHER" id="PTHR46264:SF5">
    <property type="entry name" value="TYROSINE--TRNA LIGASE"/>
    <property type="match status" value="1"/>
</dbReference>
<keyword evidence="2 6" id="KW-0547">Nucleotide-binding</keyword>
<accession>A0A0A8YQU2</accession>
<reference evidence="7" key="1">
    <citation type="submission" date="2014-09" db="EMBL/GenBank/DDBJ databases">
        <authorList>
            <person name="Magalhaes I.L.F."/>
            <person name="Oliveira U."/>
            <person name="Santos F.R."/>
            <person name="Vidigal T.H.D.A."/>
            <person name="Brescovit A.D."/>
            <person name="Santos A.J."/>
        </authorList>
    </citation>
    <scope>NUCLEOTIDE SEQUENCE</scope>
    <source>
        <tissue evidence="7">Shoot tissue taken approximately 20 cm above the soil surface</tissue>
    </source>
</reference>
<keyword evidence="5 6" id="KW-0030">Aminoacyl-tRNA synthetase</keyword>
<comment type="similarity">
    <text evidence="6">Belongs to the class-I aminoacyl-tRNA synthetase family.</text>
</comment>
<keyword evidence="3 6" id="KW-0067">ATP-binding</keyword>
<dbReference type="Pfam" id="PF00579">
    <property type="entry name" value="tRNA-synt_1b"/>
    <property type="match status" value="1"/>
</dbReference>
<dbReference type="GO" id="GO:0005524">
    <property type="term" value="F:ATP binding"/>
    <property type="evidence" value="ECO:0007669"/>
    <property type="project" value="UniProtKB-KW"/>
</dbReference>
<dbReference type="PIRSF" id="PIRSF006588">
    <property type="entry name" value="TyrRS_arch_euk"/>
    <property type="match status" value="1"/>
</dbReference>
<dbReference type="PANTHER" id="PTHR46264">
    <property type="entry name" value="TYROSINE-TRNA LIGASE"/>
    <property type="match status" value="1"/>
</dbReference>
<protein>
    <submittedName>
        <fullName evidence="7">TIDP3108</fullName>
    </submittedName>
</protein>
<dbReference type="EMBL" id="GBRH01269124">
    <property type="protein sequence ID" value="JAD28771.1"/>
    <property type="molecule type" value="Transcribed_RNA"/>
</dbReference>
<dbReference type="GO" id="GO:0005737">
    <property type="term" value="C:cytoplasm"/>
    <property type="evidence" value="ECO:0007669"/>
    <property type="project" value="TreeGrafter"/>
</dbReference>
<evidence type="ECO:0000256" key="5">
    <source>
        <dbReference type="ARBA" id="ARBA00023146"/>
    </source>
</evidence>
<dbReference type="InterPro" id="IPR023617">
    <property type="entry name" value="Tyr-tRNA-ligase_arc/euk-type"/>
</dbReference>
<dbReference type="InterPro" id="IPR050489">
    <property type="entry name" value="Tyr-tRNA_synthase"/>
</dbReference>
<dbReference type="GO" id="GO:0004831">
    <property type="term" value="F:tyrosine-tRNA ligase activity"/>
    <property type="evidence" value="ECO:0007669"/>
    <property type="project" value="InterPro"/>
</dbReference>
<evidence type="ECO:0000256" key="6">
    <source>
        <dbReference type="RuleBase" id="RU363036"/>
    </source>
</evidence>
<dbReference type="InterPro" id="IPR002305">
    <property type="entry name" value="aa-tRNA-synth_Ic"/>
</dbReference>
<reference evidence="7" key="2">
    <citation type="journal article" date="2015" name="Data Brief">
        <title>Shoot transcriptome of the giant reed, Arundo donax.</title>
        <authorList>
            <person name="Barrero R.A."/>
            <person name="Guerrero F.D."/>
            <person name="Moolhuijzen P."/>
            <person name="Goolsby J.A."/>
            <person name="Tidwell J."/>
            <person name="Bellgard S.E."/>
            <person name="Bellgard M.I."/>
        </authorList>
    </citation>
    <scope>NUCLEOTIDE SEQUENCE</scope>
    <source>
        <tissue evidence="7">Shoot tissue taken approximately 20 cm above the soil surface</tissue>
    </source>
</reference>
<dbReference type="GO" id="GO:0006437">
    <property type="term" value="P:tyrosyl-tRNA aminoacylation"/>
    <property type="evidence" value="ECO:0007669"/>
    <property type="project" value="TreeGrafter"/>
</dbReference>
<name>A0A0A8YQU2_ARUDO</name>
<dbReference type="Gene3D" id="3.40.50.620">
    <property type="entry name" value="HUPs"/>
    <property type="match status" value="2"/>
</dbReference>
<evidence type="ECO:0000313" key="7">
    <source>
        <dbReference type="EMBL" id="JAD28771.1"/>
    </source>
</evidence>
<dbReference type="AlphaFoldDB" id="A0A0A8YQU2"/>
<organism evidence="7">
    <name type="scientific">Arundo donax</name>
    <name type="common">Giant reed</name>
    <name type="synonym">Donax arundinaceus</name>
    <dbReference type="NCBI Taxonomy" id="35708"/>
    <lineage>
        <taxon>Eukaryota</taxon>
        <taxon>Viridiplantae</taxon>
        <taxon>Streptophyta</taxon>
        <taxon>Embryophyta</taxon>
        <taxon>Tracheophyta</taxon>
        <taxon>Spermatophyta</taxon>
        <taxon>Magnoliopsida</taxon>
        <taxon>Liliopsida</taxon>
        <taxon>Poales</taxon>
        <taxon>Poaceae</taxon>
        <taxon>PACMAD clade</taxon>
        <taxon>Arundinoideae</taxon>
        <taxon>Arundineae</taxon>
        <taxon>Arundo</taxon>
    </lineage>
</organism>
<evidence type="ECO:0000256" key="3">
    <source>
        <dbReference type="ARBA" id="ARBA00022840"/>
    </source>
</evidence>
<evidence type="ECO:0000256" key="1">
    <source>
        <dbReference type="ARBA" id="ARBA00022598"/>
    </source>
</evidence>
<evidence type="ECO:0000256" key="2">
    <source>
        <dbReference type="ARBA" id="ARBA00022741"/>
    </source>
</evidence>